<evidence type="ECO:0000313" key="2">
    <source>
        <dbReference type="Proteomes" id="UP001165064"/>
    </source>
</evidence>
<proteinExistence type="predicted"/>
<reference evidence="1" key="1">
    <citation type="submission" date="2023-04" db="EMBL/GenBank/DDBJ databases">
        <title>Ambrosiozyma monospora NBRC 10751.</title>
        <authorList>
            <person name="Ichikawa N."/>
            <person name="Sato H."/>
            <person name="Tonouchi N."/>
        </authorList>
    </citation>
    <scope>NUCLEOTIDE SEQUENCE</scope>
    <source>
        <strain evidence="1">NBRC 10751</strain>
    </source>
</reference>
<gene>
    <name evidence="1" type="ORF">Amon02_001256700</name>
</gene>
<organism evidence="1 2">
    <name type="scientific">Ambrosiozyma monospora</name>
    <name type="common">Yeast</name>
    <name type="synonym">Endomycopsis monosporus</name>
    <dbReference type="NCBI Taxonomy" id="43982"/>
    <lineage>
        <taxon>Eukaryota</taxon>
        <taxon>Fungi</taxon>
        <taxon>Dikarya</taxon>
        <taxon>Ascomycota</taxon>
        <taxon>Saccharomycotina</taxon>
        <taxon>Pichiomycetes</taxon>
        <taxon>Pichiales</taxon>
        <taxon>Pichiaceae</taxon>
        <taxon>Ambrosiozyma</taxon>
    </lineage>
</organism>
<keyword evidence="2" id="KW-1185">Reference proteome</keyword>
<dbReference type="EMBL" id="BSXS01014879">
    <property type="protein sequence ID" value="GMF06113.1"/>
    <property type="molecule type" value="Genomic_DNA"/>
</dbReference>
<sequence>MLKETKIAVDTGYWPLYRYNPTLTNQDDVFKLDSSFIKRELQSFLDRENKLTLLASRSAKLEYNLQSYNKRVERKIHQQSKDAFHALLDNLGGEPLTILFASDGGNAAGVAKKLGNRATSKGLKAKVLAMDEMSLDDFQLETNVVFITSTSGQGEIPGNGKQFWDGIKGSTLDLATVKVSVFGLGFVQQVEELGCWNLV</sequence>
<dbReference type="Proteomes" id="UP001165064">
    <property type="component" value="Unassembled WGS sequence"/>
</dbReference>
<protein>
    <submittedName>
        <fullName evidence="1">Unnamed protein product</fullName>
    </submittedName>
</protein>
<comment type="caution">
    <text evidence="1">The sequence shown here is derived from an EMBL/GenBank/DDBJ whole genome shotgun (WGS) entry which is preliminary data.</text>
</comment>
<name>A0ACB5UB40_AMBMO</name>
<accession>A0ACB5UB40</accession>
<evidence type="ECO:0000313" key="1">
    <source>
        <dbReference type="EMBL" id="GMF06113.1"/>
    </source>
</evidence>